<sequence>MIEVPIRINADTIGTVEIRRTHTRANGLHYYDWHLYEGGTISAEGALYHAEEMGAYVLVAAVMNQVVAWMLR</sequence>
<name>A0A0B5A308_9CAUD</name>
<protein>
    <submittedName>
        <fullName evidence="1">Uncharacterized protein</fullName>
    </submittedName>
</protein>
<evidence type="ECO:0000313" key="2">
    <source>
        <dbReference type="Proteomes" id="UP000031718"/>
    </source>
</evidence>
<organism evidence="1 2">
    <name type="scientific">Mycobacterium phage Cosmo</name>
    <dbReference type="NCBI Taxonomy" id="1567467"/>
    <lineage>
        <taxon>Viruses</taxon>
        <taxon>Duplodnaviria</taxon>
        <taxon>Heunggongvirae</taxon>
        <taxon>Uroviricota</taxon>
        <taxon>Caudoviricetes</taxon>
        <taxon>Vilmaviridae</taxon>
        <taxon>Wildcatvirus</taxon>
        <taxon>Wildcatvirus wildcat</taxon>
        <taxon>Mycobacterium virus Wildcat</taxon>
    </lineage>
</organism>
<reference evidence="1 2" key="1">
    <citation type="submission" date="2014-10" db="EMBL/GenBank/DDBJ databases">
        <authorList>
            <person name="Mackenzie J."/>
            <person name="Lekholoane M."/>
            <person name="Leqhaoe R."/>
            <person name="Mcunu Z."/>
            <person name="Mzobe Z."/>
            <person name="Rodel H."/>
            <person name="Seagreen C."/>
            <person name="Mazeka N."/>
            <person name="Larsen M.H."/>
            <person name="Rubin E.J."/>
            <person name="Russell D.A."/>
            <person name="Guerrero C.A."/>
            <person name="Bowman C.A."/>
            <person name="Jacobs-Sera D."/>
            <person name="Hendrix R.W."/>
            <person name="Hatfull G.F."/>
        </authorList>
    </citation>
    <scope>NUCLEOTIDE SEQUENCE [LARGE SCALE GENOMIC DNA]</scope>
</reference>
<dbReference type="Proteomes" id="UP000031718">
    <property type="component" value="Segment"/>
</dbReference>
<dbReference type="EMBL" id="KP027195">
    <property type="protein sequence ID" value="AJD82189.1"/>
    <property type="molecule type" value="Genomic_DNA"/>
</dbReference>
<accession>A0A0B5A308</accession>
<proteinExistence type="predicted"/>
<gene>
    <name evidence="1" type="primary">142</name>
    <name evidence="1" type="ORF">COSMO_142</name>
</gene>
<evidence type="ECO:0000313" key="1">
    <source>
        <dbReference type="EMBL" id="AJD82189.1"/>
    </source>
</evidence>